<dbReference type="PROSITE" id="PS51087">
    <property type="entry name" value="APAG"/>
    <property type="match status" value="1"/>
</dbReference>
<dbReference type="HAMAP" id="MF_00791">
    <property type="entry name" value="ApaG"/>
    <property type="match status" value="1"/>
</dbReference>
<protein>
    <recommendedName>
        <fullName evidence="1 2">Protein ApaG</fullName>
    </recommendedName>
</protein>
<reference evidence="4" key="1">
    <citation type="submission" date="2018-11" db="EMBL/GenBank/DDBJ databases">
        <authorList>
            <person name="Onetto C."/>
        </authorList>
    </citation>
    <scope>NUCLEOTIDE SEQUENCE [LARGE SCALE GENOMIC DNA]</scope>
</reference>
<dbReference type="PANTHER" id="PTHR14289:SF16">
    <property type="entry name" value="POLYMERASE DELTA-INTERACTING PROTEIN 2"/>
    <property type="match status" value="1"/>
</dbReference>
<dbReference type="Gene3D" id="2.60.40.1470">
    <property type="entry name" value="ApaG domain"/>
    <property type="match status" value="1"/>
</dbReference>
<dbReference type="NCBIfam" id="NF003967">
    <property type="entry name" value="PRK05461.1"/>
    <property type="match status" value="1"/>
</dbReference>
<feature type="domain" description="ApaG" evidence="3">
    <location>
        <begin position="20"/>
        <end position="144"/>
    </location>
</feature>
<dbReference type="Proteomes" id="UP000326641">
    <property type="component" value="Unassembled WGS sequence"/>
</dbReference>
<dbReference type="InterPro" id="IPR007474">
    <property type="entry name" value="ApaG_domain"/>
</dbReference>
<proteinExistence type="inferred from homology"/>
<dbReference type="SUPFAM" id="SSF110069">
    <property type="entry name" value="ApaG-like"/>
    <property type="match status" value="1"/>
</dbReference>
<keyword evidence="5" id="KW-1185">Reference proteome</keyword>
<dbReference type="InterPro" id="IPR023065">
    <property type="entry name" value="Uncharacterised_ApaG"/>
</dbReference>
<comment type="caution">
    <text evidence="4">The sequence shown here is derived from an EMBL/GenBank/DDBJ whole genome shotgun (WGS) entry which is preliminary data.</text>
</comment>
<dbReference type="Pfam" id="PF04379">
    <property type="entry name" value="DUF525"/>
    <property type="match status" value="1"/>
</dbReference>
<gene>
    <name evidence="2 4" type="primary">apaG</name>
    <name evidence="4" type="ORF">DF3PA_120002</name>
</gene>
<dbReference type="EMBL" id="UXAT02000004">
    <property type="protein sequence ID" value="VUX45400.1"/>
    <property type="molecule type" value="Genomic_DNA"/>
</dbReference>
<dbReference type="InterPro" id="IPR036767">
    <property type="entry name" value="ApaG_sf"/>
</dbReference>
<name>A0A564WA90_9PROT</name>
<evidence type="ECO:0000313" key="4">
    <source>
        <dbReference type="EMBL" id="VUX45400.1"/>
    </source>
</evidence>
<dbReference type="GO" id="GO:0070987">
    <property type="term" value="P:error-free translesion synthesis"/>
    <property type="evidence" value="ECO:0007669"/>
    <property type="project" value="TreeGrafter"/>
</dbReference>
<accession>A0A564WA90</accession>
<evidence type="ECO:0000256" key="1">
    <source>
        <dbReference type="ARBA" id="ARBA00017693"/>
    </source>
</evidence>
<organism evidence="4 5">
    <name type="scientific">Candidatus Defluviicoccus seviourii</name>
    <dbReference type="NCBI Taxonomy" id="2565273"/>
    <lineage>
        <taxon>Bacteria</taxon>
        <taxon>Pseudomonadati</taxon>
        <taxon>Pseudomonadota</taxon>
        <taxon>Alphaproteobacteria</taxon>
        <taxon>Rhodospirillales</taxon>
        <taxon>Rhodospirillaceae</taxon>
        <taxon>Defluviicoccus</taxon>
    </lineage>
</organism>
<dbReference type="PANTHER" id="PTHR14289">
    <property type="entry name" value="F-BOX ONLY PROTEIN 3"/>
    <property type="match status" value="1"/>
</dbReference>
<evidence type="ECO:0000313" key="5">
    <source>
        <dbReference type="Proteomes" id="UP000326641"/>
    </source>
</evidence>
<dbReference type="AlphaFoldDB" id="A0A564WA90"/>
<sequence length="147" mass="16171">MMKQERRVSGPIPLSDNAYSRTTRSITVSVQPLFLEDESAPASHRYVWAYHVRIENTGGETVQLLKRTWQITDSTGRVQDVHGDGVIGKQPVLTPGGVFEYTSAAPLTTPSGIMVGFYHMVTESGEAFDVDIPAFSLDSPYAQAMLH</sequence>
<evidence type="ECO:0000259" key="3">
    <source>
        <dbReference type="PROSITE" id="PS51087"/>
    </source>
</evidence>
<evidence type="ECO:0000256" key="2">
    <source>
        <dbReference type="HAMAP-Rule" id="MF_00791"/>
    </source>
</evidence>